<dbReference type="PANTHER" id="PTHR47219:SF9">
    <property type="entry name" value="GTPASE ACTIVATING PROTEIN AND CENTROSOME-ASSOCIATED, ISOFORM B"/>
    <property type="match status" value="1"/>
</dbReference>
<protein>
    <recommendedName>
        <fullName evidence="1">Rab-GAP TBC domain-containing protein</fullName>
    </recommendedName>
</protein>
<dbReference type="InterPro" id="IPR035969">
    <property type="entry name" value="Rab-GAP_TBC_sf"/>
</dbReference>
<dbReference type="EMBL" id="JAPFFF010000042">
    <property type="protein sequence ID" value="KAK8841236.1"/>
    <property type="molecule type" value="Genomic_DNA"/>
</dbReference>
<comment type="caution">
    <text evidence="2">The sequence shown here is derived from an EMBL/GenBank/DDBJ whole genome shotgun (WGS) entry which is preliminary data.</text>
</comment>
<dbReference type="Proteomes" id="UP001470230">
    <property type="component" value="Unassembled WGS sequence"/>
</dbReference>
<dbReference type="SUPFAM" id="SSF47923">
    <property type="entry name" value="Ypt/Rab-GAP domain of gyp1p"/>
    <property type="match status" value="2"/>
</dbReference>
<gene>
    <name evidence="2" type="ORF">M9Y10_027437</name>
</gene>
<proteinExistence type="predicted"/>
<dbReference type="Pfam" id="PF00566">
    <property type="entry name" value="RabGAP-TBC"/>
    <property type="match status" value="1"/>
</dbReference>
<name>A0ABR2H601_9EUKA</name>
<feature type="domain" description="Rab-GAP TBC" evidence="1">
    <location>
        <begin position="29"/>
        <end position="212"/>
    </location>
</feature>
<evidence type="ECO:0000313" key="3">
    <source>
        <dbReference type="Proteomes" id="UP001470230"/>
    </source>
</evidence>
<dbReference type="InterPro" id="IPR050302">
    <property type="entry name" value="Rab_GAP_TBC_domain"/>
</dbReference>
<organism evidence="2 3">
    <name type="scientific">Tritrichomonas musculus</name>
    <dbReference type="NCBI Taxonomy" id="1915356"/>
    <lineage>
        <taxon>Eukaryota</taxon>
        <taxon>Metamonada</taxon>
        <taxon>Parabasalia</taxon>
        <taxon>Tritrichomonadida</taxon>
        <taxon>Tritrichomonadidae</taxon>
        <taxon>Tritrichomonas</taxon>
    </lineage>
</organism>
<dbReference type="PANTHER" id="PTHR47219">
    <property type="entry name" value="RAB GTPASE-ACTIVATING PROTEIN 1-LIKE"/>
    <property type="match status" value="1"/>
</dbReference>
<evidence type="ECO:0000313" key="2">
    <source>
        <dbReference type="EMBL" id="KAK8841236.1"/>
    </source>
</evidence>
<evidence type="ECO:0000259" key="1">
    <source>
        <dbReference type="PROSITE" id="PS50086"/>
    </source>
</evidence>
<dbReference type="SMART" id="SM00164">
    <property type="entry name" value="TBC"/>
    <property type="match status" value="1"/>
</dbReference>
<reference evidence="2 3" key="1">
    <citation type="submission" date="2024-04" db="EMBL/GenBank/DDBJ databases">
        <title>Tritrichomonas musculus Genome.</title>
        <authorList>
            <person name="Alves-Ferreira E."/>
            <person name="Grigg M."/>
            <person name="Lorenzi H."/>
            <person name="Galac M."/>
        </authorList>
    </citation>
    <scope>NUCLEOTIDE SEQUENCE [LARGE SCALE GENOMIC DNA]</scope>
    <source>
        <strain evidence="2 3">EAF2021</strain>
    </source>
</reference>
<keyword evidence="3" id="KW-1185">Reference proteome</keyword>
<dbReference type="PROSITE" id="PS50086">
    <property type="entry name" value="TBC_RABGAP"/>
    <property type="match status" value="1"/>
</dbReference>
<accession>A0ABR2H601</accession>
<sequence length="291" mass="34743">MLKWKELIKNWDQILKTDRSSIIRALRIGIPSKHRKKVWSLLTEADKTKAKVNIEYSSLIKTSDYERIIDCDVPRTFPNDPTFSEEMRKSLRNVLVAYSNTDHEIGYYQGMNFIAGLFLYYQDEETAFWSFYSLMQRSHRNYFKNNFQHLREIEPLIEHLVEERLPKISKFLKQKNVSAILYTPTWFITCFIGSDLDFELTSFIFDEFLAFGETILVSFGLTIMSLNSEIVEYDSYEKFLSILTNPGRANIMHNRVRINIEWVNQWITNKQYKKYCELYIKPINDDRFHPK</sequence>
<dbReference type="Gene3D" id="1.10.10.750">
    <property type="entry name" value="Ypt/Rab-GAP domain of gyp1p, domain 1"/>
    <property type="match status" value="1"/>
</dbReference>
<dbReference type="InterPro" id="IPR000195">
    <property type="entry name" value="Rab-GAP-TBC_dom"/>
</dbReference>
<dbReference type="Gene3D" id="1.10.8.270">
    <property type="entry name" value="putative rabgap domain of human tbc1 domain family member 14 like domains"/>
    <property type="match status" value="1"/>
</dbReference>
<dbReference type="Gene3D" id="1.10.472.80">
    <property type="entry name" value="Ypt/Rab-GAP domain of gyp1p, domain 3"/>
    <property type="match status" value="1"/>
</dbReference>